<evidence type="ECO:0000313" key="11">
    <source>
        <dbReference type="EMBL" id="RZT64565.1"/>
    </source>
</evidence>
<feature type="domain" description="Aminopeptidase P N-terminal" evidence="10">
    <location>
        <begin position="46"/>
        <end position="188"/>
    </location>
</feature>
<dbReference type="InterPro" id="IPR001131">
    <property type="entry name" value="Peptidase_M24B_aminopep-P_CS"/>
</dbReference>
<dbReference type="InterPro" id="IPR029149">
    <property type="entry name" value="Creatin/AminoP/Spt16_N"/>
</dbReference>
<dbReference type="Gene3D" id="3.90.230.10">
    <property type="entry name" value="Creatinase/methionine aminopeptidase superfamily"/>
    <property type="match status" value="1"/>
</dbReference>
<reference evidence="11 12" key="1">
    <citation type="journal article" date="2015" name="Stand. Genomic Sci.">
        <title>Genomic Encyclopedia of Bacterial and Archaeal Type Strains, Phase III: the genomes of soil and plant-associated and newly described type strains.</title>
        <authorList>
            <person name="Whitman W.B."/>
            <person name="Woyke T."/>
            <person name="Klenk H.P."/>
            <person name="Zhou Y."/>
            <person name="Lilburn T.G."/>
            <person name="Beck B.J."/>
            <person name="De Vos P."/>
            <person name="Vandamme P."/>
            <person name="Eisen J.A."/>
            <person name="Garrity G."/>
            <person name="Hugenholtz P."/>
            <person name="Kyrpides N.C."/>
        </authorList>
    </citation>
    <scope>NUCLEOTIDE SEQUENCE [LARGE SCALE GENOMIC DNA]</scope>
    <source>
        <strain evidence="11 12">RF6</strain>
    </source>
</reference>
<evidence type="ECO:0000256" key="2">
    <source>
        <dbReference type="ARBA" id="ARBA00001936"/>
    </source>
</evidence>
<dbReference type="EC" id="3.4.11.9" evidence="4"/>
<evidence type="ECO:0000256" key="6">
    <source>
        <dbReference type="ARBA" id="ARBA00022801"/>
    </source>
</evidence>
<dbReference type="Pfam" id="PF00557">
    <property type="entry name" value="Peptidase_M24"/>
    <property type="match status" value="1"/>
</dbReference>
<evidence type="ECO:0000256" key="7">
    <source>
        <dbReference type="ARBA" id="ARBA00023211"/>
    </source>
</evidence>
<dbReference type="Proteomes" id="UP000291832">
    <property type="component" value="Unassembled WGS sequence"/>
</dbReference>
<dbReference type="AlphaFoldDB" id="A0A4Q7TUF3"/>
<dbReference type="GO" id="GO:0005829">
    <property type="term" value="C:cytosol"/>
    <property type="evidence" value="ECO:0007669"/>
    <property type="project" value="TreeGrafter"/>
</dbReference>
<dbReference type="InterPro" id="IPR007865">
    <property type="entry name" value="Aminopep_P_N"/>
</dbReference>
<evidence type="ECO:0000256" key="9">
    <source>
        <dbReference type="SAM" id="MobiDB-lite"/>
    </source>
</evidence>
<dbReference type="SUPFAM" id="SSF55920">
    <property type="entry name" value="Creatinase/aminopeptidase"/>
    <property type="match status" value="1"/>
</dbReference>
<evidence type="ECO:0000256" key="1">
    <source>
        <dbReference type="ARBA" id="ARBA00001424"/>
    </source>
</evidence>
<dbReference type="InterPro" id="IPR052433">
    <property type="entry name" value="X-Pro_dipept-like"/>
</dbReference>
<keyword evidence="11" id="KW-0031">Aminopeptidase</keyword>
<comment type="caution">
    <text evidence="11">The sequence shown here is derived from an EMBL/GenBank/DDBJ whole genome shotgun (WGS) entry which is preliminary data.</text>
</comment>
<dbReference type="OrthoDB" id="9806388at2"/>
<comment type="cofactor">
    <cofactor evidence="2">
        <name>Mn(2+)</name>
        <dbReference type="ChEBI" id="CHEBI:29035"/>
    </cofactor>
</comment>
<dbReference type="PROSITE" id="PS00491">
    <property type="entry name" value="PROLINE_PEPTIDASE"/>
    <property type="match status" value="1"/>
</dbReference>
<dbReference type="SMART" id="SM01011">
    <property type="entry name" value="AMP_N"/>
    <property type="match status" value="1"/>
</dbReference>
<dbReference type="PANTHER" id="PTHR43226:SF4">
    <property type="entry name" value="XAA-PRO AMINOPEPTIDASE 3"/>
    <property type="match status" value="1"/>
</dbReference>
<keyword evidence="11" id="KW-0645">Protease</keyword>
<accession>A0A4Q7TUF3</accession>
<evidence type="ECO:0000256" key="4">
    <source>
        <dbReference type="ARBA" id="ARBA00012574"/>
    </source>
</evidence>
<organism evidence="11 12">
    <name type="scientific">Leucobacter luti</name>
    <dbReference type="NCBI Taxonomy" id="340320"/>
    <lineage>
        <taxon>Bacteria</taxon>
        <taxon>Bacillati</taxon>
        <taxon>Actinomycetota</taxon>
        <taxon>Actinomycetes</taxon>
        <taxon>Micrococcales</taxon>
        <taxon>Microbacteriaceae</taxon>
        <taxon>Leucobacter</taxon>
    </lineage>
</organism>
<dbReference type="PANTHER" id="PTHR43226">
    <property type="entry name" value="XAA-PRO AMINOPEPTIDASE 3"/>
    <property type="match status" value="1"/>
</dbReference>
<feature type="region of interest" description="Disordered" evidence="9">
    <location>
        <begin position="1"/>
        <end position="24"/>
    </location>
</feature>
<sequence>MTESAQTTHEVEIDNSNRSTTPQTSTFAEYISSEWADRPEIVPDELAVAPFAAARRAALSAQFPGARLVIGAGPMKQRSNDTFFQFRAHSAFAHLTGWGSESEPGAILVLDPEGETHTATLYFRERAGRDSDEFFANPEIGEFWIGARPSLGQVAAALGIRTAHIADFAAGDADLTLDHADLARAASELRLVKDAYELAEMQAAVDATATGFAEVLAALPTASAHPRGERIVEGVFNQRARLDGNTVGYETIAASGPHACTLHWIRNDGPVIAGDLLLLDAGVELDSLYTADITRTVPVSGTFSPVQRRVYDAVLEAADAARAIVRPGIRFSEVHAAAMRVIEARTCEWGLLPEDDGTAYYRRYMVHGTSHHLGMDVHDCAQARRDMYMDGILEPGMVFTIEPGLYFQPDDLTVPAELRGIGVRIEDDIVVTADGCENLSAGIPRTADAVEAWIREAQA</sequence>
<protein>
    <recommendedName>
        <fullName evidence="4">Xaa-Pro aminopeptidase</fullName>
        <ecNumber evidence="4">3.4.11.9</ecNumber>
    </recommendedName>
</protein>
<comment type="catalytic activity">
    <reaction evidence="1">
        <text>Release of any N-terminal amino acid, including proline, that is linked to proline, even from a dipeptide or tripeptide.</text>
        <dbReference type="EC" id="3.4.11.9"/>
    </reaction>
</comment>
<evidence type="ECO:0000256" key="8">
    <source>
        <dbReference type="RuleBase" id="RU000590"/>
    </source>
</evidence>
<dbReference type="InterPro" id="IPR000994">
    <property type="entry name" value="Pept_M24"/>
</dbReference>
<dbReference type="InterPro" id="IPR036005">
    <property type="entry name" value="Creatinase/aminopeptidase-like"/>
</dbReference>
<keyword evidence="7" id="KW-0464">Manganese</keyword>
<evidence type="ECO:0000313" key="12">
    <source>
        <dbReference type="Proteomes" id="UP000291832"/>
    </source>
</evidence>
<dbReference type="RefSeq" id="WP_130454170.1">
    <property type="nucleotide sequence ID" value="NZ_QYAG01000001.1"/>
</dbReference>
<dbReference type="EMBL" id="SHKI01000005">
    <property type="protein sequence ID" value="RZT64565.1"/>
    <property type="molecule type" value="Genomic_DNA"/>
</dbReference>
<comment type="similarity">
    <text evidence="3 8">Belongs to the peptidase M24B family.</text>
</comment>
<dbReference type="SUPFAM" id="SSF53092">
    <property type="entry name" value="Creatinase/prolidase N-terminal domain"/>
    <property type="match status" value="1"/>
</dbReference>
<evidence type="ECO:0000256" key="3">
    <source>
        <dbReference type="ARBA" id="ARBA00008766"/>
    </source>
</evidence>
<dbReference type="Pfam" id="PF05195">
    <property type="entry name" value="AMP_N"/>
    <property type="match status" value="1"/>
</dbReference>
<keyword evidence="12" id="KW-1185">Reference proteome</keyword>
<evidence type="ECO:0000259" key="10">
    <source>
        <dbReference type="SMART" id="SM01011"/>
    </source>
</evidence>
<dbReference type="GO" id="GO:0070006">
    <property type="term" value="F:metalloaminopeptidase activity"/>
    <property type="evidence" value="ECO:0007669"/>
    <property type="project" value="InterPro"/>
</dbReference>
<dbReference type="GO" id="GO:0030145">
    <property type="term" value="F:manganese ion binding"/>
    <property type="evidence" value="ECO:0007669"/>
    <property type="project" value="InterPro"/>
</dbReference>
<keyword evidence="5 8" id="KW-0479">Metal-binding</keyword>
<gene>
    <name evidence="11" type="ORF">EV139_1983</name>
</gene>
<name>A0A4Q7TUF3_9MICO</name>
<evidence type="ECO:0000256" key="5">
    <source>
        <dbReference type="ARBA" id="ARBA00022723"/>
    </source>
</evidence>
<dbReference type="GO" id="GO:0006508">
    <property type="term" value="P:proteolysis"/>
    <property type="evidence" value="ECO:0007669"/>
    <property type="project" value="TreeGrafter"/>
</dbReference>
<keyword evidence="6" id="KW-0378">Hydrolase</keyword>
<proteinExistence type="inferred from homology"/>
<dbReference type="CDD" id="cd01087">
    <property type="entry name" value="Prolidase"/>
    <property type="match status" value="1"/>
</dbReference>